<name>W2FQJ3_PHYNI</name>
<protein>
    <recommendedName>
        <fullName evidence="5">RxLR effector protein</fullName>
    </recommendedName>
</protein>
<keyword evidence="6" id="KW-0472">Membrane</keyword>
<dbReference type="EMBL" id="KI689638">
    <property type="protein sequence ID" value="ETK72201.1"/>
    <property type="molecule type" value="Genomic_DNA"/>
</dbReference>
<comment type="subcellular location">
    <subcellularLocation>
        <location evidence="1 5">Secreted</location>
    </subcellularLocation>
</comment>
<comment type="function">
    <text evidence="5">Effector that suppresses plant defense responses during pathogen infection.</text>
</comment>
<feature type="transmembrane region" description="Helical" evidence="6">
    <location>
        <begin position="60"/>
        <end position="81"/>
    </location>
</feature>
<comment type="similarity">
    <text evidence="2 5">Belongs to the RxLR effector family.</text>
</comment>
<evidence type="ECO:0000256" key="1">
    <source>
        <dbReference type="ARBA" id="ARBA00004613"/>
    </source>
</evidence>
<feature type="transmembrane region" description="Helical" evidence="6">
    <location>
        <begin position="162"/>
        <end position="189"/>
    </location>
</feature>
<comment type="domain">
    <text evidence="5">The RxLR-dEER motif acts to carry the protein into the host cell cytoplasm through binding to cell surface phosphatidylinositol-3-phosphate.</text>
</comment>
<keyword evidence="4" id="KW-0732">Signal</keyword>
<evidence type="ECO:0000256" key="2">
    <source>
        <dbReference type="ARBA" id="ARBA00010400"/>
    </source>
</evidence>
<evidence type="ECO:0000313" key="7">
    <source>
        <dbReference type="EMBL" id="ETK72201.1"/>
    </source>
</evidence>
<evidence type="ECO:0000256" key="3">
    <source>
        <dbReference type="ARBA" id="ARBA00022525"/>
    </source>
</evidence>
<dbReference type="Pfam" id="PF16810">
    <property type="entry name" value="RXLR"/>
    <property type="match status" value="1"/>
</dbReference>
<evidence type="ECO:0000256" key="5">
    <source>
        <dbReference type="RuleBase" id="RU367124"/>
    </source>
</evidence>
<dbReference type="VEuPathDB" id="FungiDB:PPTG_18644"/>
<sequence length="194" mass="21067">MVHVQALDAFPKMIGLCRCVKASCRSFVVGRAATAWPVAAALTQARLTCHVKFTSASMPLMRPCCFLLVVVFIIAACCHSISTAERAPQTKTQELTYNHDLTVAENVKLYLKDIKKAATEEERAFPGGTQLRGFFEKIGQGTNAKIAVDKVKQALHKDARHASVSVAISLLKMLIVVGVISVASGYIVYRVTNS</sequence>
<reference evidence="7" key="1">
    <citation type="submission" date="2013-11" db="EMBL/GenBank/DDBJ databases">
        <title>The Genome Sequence of Phytophthora parasitica CJ02B3.</title>
        <authorList>
            <consortium name="The Broad Institute Genomics Platform"/>
            <person name="Russ C."/>
            <person name="Tyler B."/>
            <person name="Panabieres F."/>
            <person name="Shan W."/>
            <person name="Tripathy S."/>
            <person name="Grunwald N."/>
            <person name="Machado M."/>
            <person name="Johnson C.S."/>
            <person name="Arredondo F."/>
            <person name="Hong C."/>
            <person name="Coffey M."/>
            <person name="Young S.K."/>
            <person name="Zeng Q."/>
            <person name="Gargeya S."/>
            <person name="Fitzgerald M."/>
            <person name="Abouelleil A."/>
            <person name="Alvarado L."/>
            <person name="Chapman S.B."/>
            <person name="Gainer-Dewar J."/>
            <person name="Goldberg J."/>
            <person name="Griggs A."/>
            <person name="Gujja S."/>
            <person name="Hansen M."/>
            <person name="Howarth C."/>
            <person name="Imamovic A."/>
            <person name="Ireland A."/>
            <person name="Larimer J."/>
            <person name="McCowan C."/>
            <person name="Murphy C."/>
            <person name="Pearson M."/>
            <person name="Poon T.W."/>
            <person name="Priest M."/>
            <person name="Roberts A."/>
            <person name="Saif S."/>
            <person name="Shea T."/>
            <person name="Sykes S."/>
            <person name="Wortman J."/>
            <person name="Nusbaum C."/>
            <person name="Birren B."/>
        </authorList>
    </citation>
    <scope>NUCLEOTIDE SEQUENCE [LARGE SCALE GENOMIC DNA]</scope>
    <source>
        <strain evidence="7">CJ02B3</strain>
    </source>
</reference>
<evidence type="ECO:0000256" key="6">
    <source>
        <dbReference type="SAM" id="Phobius"/>
    </source>
</evidence>
<evidence type="ECO:0000256" key="4">
    <source>
        <dbReference type="ARBA" id="ARBA00022729"/>
    </source>
</evidence>
<gene>
    <name evidence="7" type="ORF">L915_20678</name>
</gene>
<dbReference type="Proteomes" id="UP000053236">
    <property type="component" value="Unassembled WGS sequence"/>
</dbReference>
<dbReference type="InterPro" id="IPR031825">
    <property type="entry name" value="RXLR"/>
</dbReference>
<keyword evidence="6" id="KW-0812">Transmembrane</keyword>
<keyword evidence="6" id="KW-1133">Transmembrane helix</keyword>
<dbReference type="AlphaFoldDB" id="W2FQJ3"/>
<accession>W2FQJ3</accession>
<organism evidence="7">
    <name type="scientific">Phytophthora nicotianae</name>
    <name type="common">Potato buckeye rot agent</name>
    <name type="synonym">Phytophthora parasitica</name>
    <dbReference type="NCBI Taxonomy" id="4792"/>
    <lineage>
        <taxon>Eukaryota</taxon>
        <taxon>Sar</taxon>
        <taxon>Stramenopiles</taxon>
        <taxon>Oomycota</taxon>
        <taxon>Peronosporomycetes</taxon>
        <taxon>Peronosporales</taxon>
        <taxon>Peronosporaceae</taxon>
        <taxon>Phytophthora</taxon>
    </lineage>
</organism>
<proteinExistence type="inferred from homology"/>
<keyword evidence="3 5" id="KW-0964">Secreted</keyword>